<accession>A0A1Y2HB71</accession>
<proteinExistence type="predicted"/>
<gene>
    <name evidence="1" type="ORF">BCR44DRAFT_1258422</name>
</gene>
<keyword evidence="2" id="KW-1185">Reference proteome</keyword>
<reference evidence="1 2" key="1">
    <citation type="submission" date="2016-07" db="EMBL/GenBank/DDBJ databases">
        <title>Pervasive Adenine N6-methylation of Active Genes in Fungi.</title>
        <authorList>
            <consortium name="DOE Joint Genome Institute"/>
            <person name="Mondo S.J."/>
            <person name="Dannebaum R.O."/>
            <person name="Kuo R.C."/>
            <person name="Labutti K."/>
            <person name="Haridas S."/>
            <person name="Kuo A."/>
            <person name="Salamov A."/>
            <person name="Ahrendt S.R."/>
            <person name="Lipzen A."/>
            <person name="Sullivan W."/>
            <person name="Andreopoulos W.B."/>
            <person name="Clum A."/>
            <person name="Lindquist E."/>
            <person name="Daum C."/>
            <person name="Ramamoorthy G.K."/>
            <person name="Gryganskyi A."/>
            <person name="Culley D."/>
            <person name="Magnuson J.K."/>
            <person name="James T.Y."/>
            <person name="O'Malley M.A."/>
            <person name="Stajich J.E."/>
            <person name="Spatafora J.W."/>
            <person name="Visel A."/>
            <person name="Grigoriev I.V."/>
        </authorList>
    </citation>
    <scope>NUCLEOTIDE SEQUENCE [LARGE SCALE GENOMIC DNA]</scope>
    <source>
        <strain evidence="1 2">PL171</strain>
    </source>
</reference>
<dbReference type="AlphaFoldDB" id="A0A1Y2HB71"/>
<dbReference type="Proteomes" id="UP000193411">
    <property type="component" value="Unassembled WGS sequence"/>
</dbReference>
<comment type="caution">
    <text evidence="1">The sequence shown here is derived from an EMBL/GenBank/DDBJ whole genome shotgun (WGS) entry which is preliminary data.</text>
</comment>
<organism evidence="1 2">
    <name type="scientific">Catenaria anguillulae PL171</name>
    <dbReference type="NCBI Taxonomy" id="765915"/>
    <lineage>
        <taxon>Eukaryota</taxon>
        <taxon>Fungi</taxon>
        <taxon>Fungi incertae sedis</taxon>
        <taxon>Blastocladiomycota</taxon>
        <taxon>Blastocladiomycetes</taxon>
        <taxon>Blastocladiales</taxon>
        <taxon>Catenariaceae</taxon>
        <taxon>Catenaria</taxon>
    </lineage>
</organism>
<name>A0A1Y2HB71_9FUNG</name>
<protein>
    <submittedName>
        <fullName evidence="1">Uncharacterized protein</fullName>
    </submittedName>
</protein>
<sequence>MHSSTAGRSASAMHVPSATLYQSHHHHGNRMGGGNTVAGPGRARFGQSMNQVQPSLSRTASTMSATVGAIGSASAANMLALTMSQETLKEIDLQAFNASNIVVRISSSDSNPNEKLVPAEWKGRARANELYTTNRHGPRIEVTKPGGVTGDKSGFVALNTLCKAAKLQSVYLASELRESGLFQGALIPALWFKVSDVPDRALENLRLAYSWTQEIPLPSL</sequence>
<dbReference type="OrthoDB" id="5578093at2759"/>
<evidence type="ECO:0000313" key="1">
    <source>
        <dbReference type="EMBL" id="ORZ31828.1"/>
    </source>
</evidence>
<dbReference type="EMBL" id="MCFL01000054">
    <property type="protein sequence ID" value="ORZ31828.1"/>
    <property type="molecule type" value="Genomic_DNA"/>
</dbReference>
<evidence type="ECO:0000313" key="2">
    <source>
        <dbReference type="Proteomes" id="UP000193411"/>
    </source>
</evidence>